<dbReference type="Pfam" id="PF13302">
    <property type="entry name" value="Acetyltransf_3"/>
    <property type="match status" value="1"/>
</dbReference>
<comment type="caution">
    <text evidence="2">The sequence shown here is derived from an EMBL/GenBank/DDBJ whole genome shotgun (WGS) entry which is preliminary data.</text>
</comment>
<reference evidence="2 3" key="1">
    <citation type="submission" date="2018-11" db="EMBL/GenBank/DDBJ databases">
        <title>Draft genome of Simplicispira Flexivirga sp. BO-16.</title>
        <authorList>
            <person name="Im W.T."/>
        </authorList>
    </citation>
    <scope>NUCLEOTIDE SEQUENCE [LARGE SCALE GENOMIC DNA]</scope>
    <source>
        <strain evidence="2 3">BO-16</strain>
    </source>
</reference>
<dbReference type="PANTHER" id="PTHR43792">
    <property type="entry name" value="GNAT FAMILY, PUTATIVE (AFU_ORTHOLOGUE AFUA_3G00765)-RELATED-RELATED"/>
    <property type="match status" value="1"/>
</dbReference>
<dbReference type="PROSITE" id="PS51186">
    <property type="entry name" value="GNAT"/>
    <property type="match status" value="1"/>
</dbReference>
<dbReference type="Proteomes" id="UP000271678">
    <property type="component" value="Unassembled WGS sequence"/>
</dbReference>
<protein>
    <submittedName>
        <fullName evidence="2">N-acetyltransferase</fullName>
    </submittedName>
</protein>
<feature type="domain" description="N-acetyltransferase" evidence="1">
    <location>
        <begin position="17"/>
        <end position="175"/>
    </location>
</feature>
<dbReference type="RefSeq" id="WP_123272543.1">
    <property type="nucleotide sequence ID" value="NZ_RJJQ01000019.1"/>
</dbReference>
<evidence type="ECO:0000259" key="1">
    <source>
        <dbReference type="PROSITE" id="PS51186"/>
    </source>
</evidence>
<dbReference type="PANTHER" id="PTHR43792:SF1">
    <property type="entry name" value="N-ACETYLTRANSFERASE DOMAIN-CONTAINING PROTEIN"/>
    <property type="match status" value="1"/>
</dbReference>
<keyword evidence="2" id="KW-0808">Transferase</keyword>
<dbReference type="AlphaFoldDB" id="A0A3M9M536"/>
<gene>
    <name evidence="2" type="ORF">EFY87_16245</name>
</gene>
<dbReference type="InterPro" id="IPR016181">
    <property type="entry name" value="Acyl_CoA_acyltransferase"/>
</dbReference>
<dbReference type="Gene3D" id="3.40.630.30">
    <property type="match status" value="1"/>
</dbReference>
<sequence length="178" mass="19568">MDSGRATSLSEYTTERLLLRRFTADDAPFVLAVHQHPDLVRFVPSCAQRTLGEAQEWIASVIETQTPGRGWWCVVTADGVPIGAVVLKPIPPSAGHDQQDIEIGWRQHPSFTGHGYITEAAAAILTEAFGSGLTRVVAVTDPENVRSQRVCQRLGMTHLGSTHRYYDQQLELFVATAD</sequence>
<dbReference type="OrthoDB" id="3533156at2"/>
<evidence type="ECO:0000313" key="3">
    <source>
        <dbReference type="Proteomes" id="UP000271678"/>
    </source>
</evidence>
<dbReference type="EMBL" id="RJJQ01000019">
    <property type="protein sequence ID" value="RNI19648.1"/>
    <property type="molecule type" value="Genomic_DNA"/>
</dbReference>
<dbReference type="InterPro" id="IPR051531">
    <property type="entry name" value="N-acetyltransferase"/>
</dbReference>
<dbReference type="SUPFAM" id="SSF55729">
    <property type="entry name" value="Acyl-CoA N-acyltransferases (Nat)"/>
    <property type="match status" value="1"/>
</dbReference>
<organism evidence="2 3">
    <name type="scientific">Flexivirga caeni</name>
    <dbReference type="NCBI Taxonomy" id="2294115"/>
    <lineage>
        <taxon>Bacteria</taxon>
        <taxon>Bacillati</taxon>
        <taxon>Actinomycetota</taxon>
        <taxon>Actinomycetes</taxon>
        <taxon>Micrococcales</taxon>
        <taxon>Dermacoccaceae</taxon>
        <taxon>Flexivirga</taxon>
    </lineage>
</organism>
<dbReference type="InterPro" id="IPR000182">
    <property type="entry name" value="GNAT_dom"/>
</dbReference>
<evidence type="ECO:0000313" key="2">
    <source>
        <dbReference type="EMBL" id="RNI19648.1"/>
    </source>
</evidence>
<accession>A0A3M9M536</accession>
<keyword evidence="3" id="KW-1185">Reference proteome</keyword>
<proteinExistence type="predicted"/>
<dbReference type="GO" id="GO:0016747">
    <property type="term" value="F:acyltransferase activity, transferring groups other than amino-acyl groups"/>
    <property type="evidence" value="ECO:0007669"/>
    <property type="project" value="InterPro"/>
</dbReference>
<name>A0A3M9M536_9MICO</name>